<feature type="coiled-coil region" evidence="6">
    <location>
        <begin position="174"/>
        <end position="222"/>
    </location>
</feature>
<feature type="coiled-coil region" evidence="6">
    <location>
        <begin position="290"/>
        <end position="478"/>
    </location>
</feature>
<protein>
    <recommendedName>
        <fullName evidence="6">Chromosome partition protein Smc</fullName>
    </recommendedName>
</protein>
<dbReference type="Pfam" id="PF06470">
    <property type="entry name" value="SMC_hinge"/>
    <property type="match status" value="1"/>
</dbReference>
<evidence type="ECO:0000256" key="4">
    <source>
        <dbReference type="ARBA" id="ARBA00023054"/>
    </source>
</evidence>
<feature type="coiled-coil region" evidence="6">
    <location>
        <begin position="775"/>
        <end position="921"/>
    </location>
</feature>
<sequence length="1200" mass="137133">MKLKKLEIAGFKSFPDKTCIEFHPGVSAVVGPNGCGKSNIVDALRWVMGEQSVKQLRGKSMEDVIFAGSNGKPSLNMAEVSLTITNDNGDAPEELPEELRAFTEIILTRRLYRSGESVYSINKHACRLKDIHNIFLGSGMGAKSYAVIQQGNIGAITEARPEERRVFIEEAAGVTRYKNQKNEALRKIQSTKQNLLRVADIIAEVKRQMAGLKRQAKRAEIYKNHQYNIMQLDVLIALHYYDDYTRQIEKTDFLLKSLNDTKIEHTSKLKKLDAAVEEIKFQRSQKIQEISDQKARKFEHQRAIDKMENDLNHLRKDIKRLGNEAGELEVDRKNLEEKTQNILSEIAQVKNQNKSLKEEMQNVTYSLSRKRSASQESSDKLSELSRKIEAYKTNLMDMVAREARYKNIYQNAANNKESLKRHLTRIKEERAAASRKVISTQRLKSKAKSRLNSLIAEVGEINRRMDALQKRLVEKNNLLGKQVKLVQTLDLERNKARSQYLTLKKMEDNFEWYKDGVRAIMKAQDQTPGEQSSKTQENQHKLAANAIGLIADIIEPEPSFETAVEAVLGESLQYILVKDQEAGLCSINYLQSTSAGRSGFIPVSSIKQIDRKHEKMPDVQKRLINHISIRQGFEKIIEALLGHVVVASDIEEAITTYNNNGLLQTIVTKNGDIVSHQGIMIGGSKDNGIGILAKKQKLKELDRQMKRLDQQLITARNDQKELETEVRKIESNMQREIEHKNTVRQNEIEAEKSLYKITEDLKHARNHLEIVCLEQDQLLGEKSDIDEEIAKYNKELSEITNSVKTAQDKVAETSKKIDSASSEMENFNQSVIDLNLELTALNARLENSNNTLRRLEEFSDDGVKRLRQLSLELKQKNQNRQAFKQKIIEYEQSLSSMYDDMESLEQALESNETEYQSIAAKLQESDSIVSDMHSKREEVLQKIRMIELEQSQRHIKQETISNRLTELYHKPLTQLRPDSSERPEMPVDKMEDELAEYRKKIANIGDVNLGAIKEYEQIETRFDFLNKQHDDLVKALEDLQNVIKKINKITQERFINTFNLINAKLDEVFPRLFDGGSARLILTHPDKPLETGVELMIHPRGKKLTRISLLSGGEKALSAIAFIFSIFLIKPTSFCLMDEIDAPLDDSNILRFNDLLKVIGAKSQVIMITHNKRTMEFADMLFGVTMEKQGISKIVSVNLA</sequence>
<comment type="similarity">
    <text evidence="6">Belongs to the SMC family.</text>
</comment>
<feature type="coiled-coil region" evidence="6">
    <location>
        <begin position="691"/>
        <end position="739"/>
    </location>
</feature>
<dbReference type="HAMAP" id="MF_01894">
    <property type="entry name" value="Smc_prok"/>
    <property type="match status" value="1"/>
</dbReference>
<dbReference type="PANTHER" id="PTHR43977">
    <property type="entry name" value="STRUCTURAL MAINTENANCE OF CHROMOSOMES PROTEIN 3"/>
    <property type="match status" value="1"/>
</dbReference>
<comment type="subunit">
    <text evidence="6">Homodimer.</text>
</comment>
<dbReference type="SUPFAM" id="SSF52540">
    <property type="entry name" value="P-loop containing nucleoside triphosphate hydrolases"/>
    <property type="match status" value="1"/>
</dbReference>
<dbReference type="SMART" id="SM00968">
    <property type="entry name" value="SMC_hinge"/>
    <property type="match status" value="1"/>
</dbReference>
<keyword evidence="5 6" id="KW-0238">DNA-binding</keyword>
<dbReference type="InterPro" id="IPR011890">
    <property type="entry name" value="SMC_prok"/>
</dbReference>
<dbReference type="EMBL" id="JACNLL010000037">
    <property type="protein sequence ID" value="MBC8199154.1"/>
    <property type="molecule type" value="Genomic_DNA"/>
</dbReference>
<keyword evidence="1 6" id="KW-0963">Cytoplasm</keyword>
<comment type="caution">
    <text evidence="8">The sequence shown here is derived from an EMBL/GenBank/DDBJ whole genome shotgun (WGS) entry which is preliminary data.</text>
</comment>
<comment type="function">
    <text evidence="6">Required for chromosome condensation and partitioning.</text>
</comment>
<dbReference type="AlphaFoldDB" id="A0A8J6T7I8"/>
<reference evidence="8 9" key="1">
    <citation type="submission" date="2020-08" db="EMBL/GenBank/DDBJ databases">
        <title>Bridging the membrane lipid divide: bacteria of the FCB group superphylum have the potential to synthesize archaeal ether lipids.</title>
        <authorList>
            <person name="Villanueva L."/>
            <person name="Von Meijenfeldt F.A.B."/>
            <person name="Westbye A.B."/>
            <person name="Yadav S."/>
            <person name="Hopmans E.C."/>
            <person name="Dutilh B.E."/>
            <person name="Sinninghe Damste J.S."/>
        </authorList>
    </citation>
    <scope>NUCLEOTIDE SEQUENCE [LARGE SCALE GENOMIC DNA]</scope>
    <source>
        <strain evidence="8">NIOZ-UU82</strain>
    </source>
</reference>
<comment type="subcellular location">
    <subcellularLocation>
        <location evidence="6">Cytoplasm</location>
    </subcellularLocation>
</comment>
<keyword evidence="2 6" id="KW-0547">Nucleotide-binding</keyword>
<proteinExistence type="inferred from homology"/>
<feature type="binding site" evidence="6">
    <location>
        <begin position="32"/>
        <end position="39"/>
    </location>
    <ligand>
        <name>ATP</name>
        <dbReference type="ChEBI" id="CHEBI:30616"/>
    </ligand>
</feature>
<dbReference type="GO" id="GO:0016887">
    <property type="term" value="F:ATP hydrolysis activity"/>
    <property type="evidence" value="ECO:0007669"/>
    <property type="project" value="InterPro"/>
</dbReference>
<evidence type="ECO:0000313" key="9">
    <source>
        <dbReference type="Proteomes" id="UP000603545"/>
    </source>
</evidence>
<feature type="coiled-coil region" evidence="6">
    <location>
        <begin position="987"/>
        <end position="1052"/>
    </location>
</feature>
<dbReference type="InterPro" id="IPR036277">
    <property type="entry name" value="SMC_hinge_sf"/>
</dbReference>
<gene>
    <name evidence="6 8" type="primary">smc</name>
    <name evidence="8" type="ORF">H8E80_03790</name>
</gene>
<dbReference type="Gene3D" id="1.20.1060.20">
    <property type="match status" value="1"/>
</dbReference>
<evidence type="ECO:0000256" key="6">
    <source>
        <dbReference type="HAMAP-Rule" id="MF_01894"/>
    </source>
</evidence>
<name>A0A8J6T7I8_9BACT</name>
<dbReference type="InterPro" id="IPR024704">
    <property type="entry name" value="SMC"/>
</dbReference>
<evidence type="ECO:0000259" key="7">
    <source>
        <dbReference type="SMART" id="SM00968"/>
    </source>
</evidence>
<dbReference type="GO" id="GO:0030261">
    <property type="term" value="P:chromosome condensation"/>
    <property type="evidence" value="ECO:0007669"/>
    <property type="project" value="InterPro"/>
</dbReference>
<dbReference type="Proteomes" id="UP000603545">
    <property type="component" value="Unassembled WGS sequence"/>
</dbReference>
<dbReference type="GO" id="GO:0005524">
    <property type="term" value="F:ATP binding"/>
    <property type="evidence" value="ECO:0007669"/>
    <property type="project" value="UniProtKB-UniRule"/>
</dbReference>
<evidence type="ECO:0000256" key="5">
    <source>
        <dbReference type="ARBA" id="ARBA00023125"/>
    </source>
</evidence>
<dbReference type="GO" id="GO:0003677">
    <property type="term" value="F:DNA binding"/>
    <property type="evidence" value="ECO:0007669"/>
    <property type="project" value="UniProtKB-UniRule"/>
</dbReference>
<accession>A0A8J6T7I8</accession>
<dbReference type="NCBIfam" id="TIGR02168">
    <property type="entry name" value="SMC_prok_B"/>
    <property type="match status" value="1"/>
</dbReference>
<dbReference type="GO" id="GO:0005737">
    <property type="term" value="C:cytoplasm"/>
    <property type="evidence" value="ECO:0007669"/>
    <property type="project" value="UniProtKB-SubCell"/>
</dbReference>
<keyword evidence="4 6" id="KW-0175">Coiled coil</keyword>
<dbReference type="Pfam" id="PF02463">
    <property type="entry name" value="SMC_N"/>
    <property type="match status" value="1"/>
</dbReference>
<evidence type="ECO:0000256" key="2">
    <source>
        <dbReference type="ARBA" id="ARBA00022741"/>
    </source>
</evidence>
<dbReference type="GO" id="GO:0007062">
    <property type="term" value="P:sister chromatid cohesion"/>
    <property type="evidence" value="ECO:0007669"/>
    <property type="project" value="InterPro"/>
</dbReference>
<dbReference type="InterPro" id="IPR027417">
    <property type="entry name" value="P-loop_NTPase"/>
</dbReference>
<dbReference type="SUPFAM" id="SSF57997">
    <property type="entry name" value="Tropomyosin"/>
    <property type="match status" value="1"/>
</dbReference>
<dbReference type="GO" id="GO:0006260">
    <property type="term" value="P:DNA replication"/>
    <property type="evidence" value="ECO:0007669"/>
    <property type="project" value="UniProtKB-UniRule"/>
</dbReference>
<dbReference type="GO" id="GO:0007059">
    <property type="term" value="P:chromosome segregation"/>
    <property type="evidence" value="ECO:0007669"/>
    <property type="project" value="UniProtKB-UniRule"/>
</dbReference>
<organism evidence="8 9">
    <name type="scientific">Candidatus Desulfaltia bathyphila</name>
    <dbReference type="NCBI Taxonomy" id="2841697"/>
    <lineage>
        <taxon>Bacteria</taxon>
        <taxon>Pseudomonadati</taxon>
        <taxon>Thermodesulfobacteriota</taxon>
        <taxon>Desulfobacteria</taxon>
        <taxon>Desulfobacterales</taxon>
        <taxon>Desulfobacterales incertae sedis</taxon>
        <taxon>Candidatus Desulfaltia</taxon>
    </lineage>
</organism>
<dbReference type="Gene3D" id="3.40.50.300">
    <property type="entry name" value="P-loop containing nucleotide triphosphate hydrolases"/>
    <property type="match status" value="2"/>
</dbReference>
<dbReference type="InterPro" id="IPR010935">
    <property type="entry name" value="SMC_hinge"/>
</dbReference>
<evidence type="ECO:0000256" key="3">
    <source>
        <dbReference type="ARBA" id="ARBA00022840"/>
    </source>
</evidence>
<dbReference type="Gene3D" id="3.30.70.1620">
    <property type="match status" value="1"/>
</dbReference>
<comment type="domain">
    <text evidence="6">Contains large globular domains required for ATP hydrolysis at each terminus and a third globular domain forming a flexible hinge near the middle of the molecule. These domains are separated by coiled-coil structures.</text>
</comment>
<dbReference type="GO" id="GO:0005694">
    <property type="term" value="C:chromosome"/>
    <property type="evidence" value="ECO:0007669"/>
    <property type="project" value="InterPro"/>
</dbReference>
<evidence type="ECO:0000313" key="8">
    <source>
        <dbReference type="EMBL" id="MBC8199154.1"/>
    </source>
</evidence>
<dbReference type="InterPro" id="IPR003395">
    <property type="entry name" value="RecF/RecN/SMC_N"/>
</dbReference>
<dbReference type="SUPFAM" id="SSF75553">
    <property type="entry name" value="Smc hinge domain"/>
    <property type="match status" value="1"/>
</dbReference>
<keyword evidence="3 6" id="KW-0067">ATP-binding</keyword>
<dbReference type="PIRSF" id="PIRSF005719">
    <property type="entry name" value="SMC"/>
    <property type="match status" value="1"/>
</dbReference>
<dbReference type="Gene3D" id="1.10.287.1490">
    <property type="match status" value="1"/>
</dbReference>
<evidence type="ECO:0000256" key="1">
    <source>
        <dbReference type="ARBA" id="ARBA00022490"/>
    </source>
</evidence>
<feature type="domain" description="SMC hinge" evidence="7">
    <location>
        <begin position="544"/>
        <end position="657"/>
    </location>
</feature>